<dbReference type="InterPro" id="IPR005537">
    <property type="entry name" value="RAMP_III_fam"/>
</dbReference>
<dbReference type="InterPro" id="IPR052216">
    <property type="entry name" value="CRISPR_Csm3_endoribonuclease"/>
</dbReference>
<gene>
    <name evidence="3" type="ORF">ENI32_08775</name>
</gene>
<evidence type="ECO:0000313" key="3">
    <source>
        <dbReference type="EMBL" id="HEC57937.1"/>
    </source>
</evidence>
<dbReference type="EMBL" id="DRIE01000141">
    <property type="protein sequence ID" value="HEC57937.1"/>
    <property type="molecule type" value="Genomic_DNA"/>
</dbReference>
<name>A0A7J2S3F7_9EURY</name>
<evidence type="ECO:0000256" key="1">
    <source>
        <dbReference type="ARBA" id="ARBA00023118"/>
    </source>
</evidence>
<keyword evidence="1" id="KW-0051">Antiviral defense</keyword>
<feature type="domain" description="CRISPR type III-associated protein" evidence="2">
    <location>
        <begin position="35"/>
        <end position="276"/>
    </location>
</feature>
<comment type="caution">
    <text evidence="3">The sequence shown here is derived from an EMBL/GenBank/DDBJ whole genome shotgun (WGS) entry which is preliminary data.</text>
</comment>
<reference evidence="3" key="1">
    <citation type="journal article" date="2020" name="mSystems">
        <title>Genome- and Community-Level Interaction Insights into Carbon Utilization and Element Cycling Functions of Hydrothermarchaeota in Hydrothermal Sediment.</title>
        <authorList>
            <person name="Zhou Z."/>
            <person name="Liu Y."/>
            <person name="Xu W."/>
            <person name="Pan J."/>
            <person name="Luo Z.H."/>
            <person name="Li M."/>
        </authorList>
    </citation>
    <scope>NUCLEOTIDE SEQUENCE [LARGE SCALE GENOMIC DNA]</scope>
    <source>
        <strain evidence="3">HyVt-386</strain>
    </source>
</reference>
<dbReference type="PANTHER" id="PTHR35579">
    <property type="entry name" value="CRISPR SYSTEM CMS ENDORIBONUCLEASE CSM3"/>
    <property type="match status" value="1"/>
</dbReference>
<sequence>MNRIAKLEKLPESGQQGIQTVLQIPLKITVKEGSFLHIGGSPSPLTEKKAPVFSVDGQPVIPASSFKGAFRYQVEQLLIDEKDDLKQKLGITDDELIKPCIPAPRPSKAEQKLLQLGYRKHCEIKVEEDRVEIPQKNGRPIGICPVCYFFGATGLMGFLRIPNFWPEPGPHTIEQTNIRIDRKTGTAAHGPLRSGDQVKPGTIFKGTLEIVAQQRTFQFGRAREIGGTKVDLWLDGISSKPTEEAQLLLINEILIPALNNITLLGGQKSKGTGKVSIELGK</sequence>
<dbReference type="Proteomes" id="UP000885936">
    <property type="component" value="Unassembled WGS sequence"/>
</dbReference>
<dbReference type="PANTHER" id="PTHR35579:SF3">
    <property type="entry name" value="CRISPR SYSTEM CMS ENDORIBONUCLEASE CSM3"/>
    <property type="match status" value="1"/>
</dbReference>
<protein>
    <recommendedName>
        <fullName evidence="2">CRISPR type III-associated protein domain-containing protein</fullName>
    </recommendedName>
</protein>
<dbReference type="GO" id="GO:0051607">
    <property type="term" value="P:defense response to virus"/>
    <property type="evidence" value="ECO:0007669"/>
    <property type="project" value="UniProtKB-KW"/>
</dbReference>
<dbReference type="AlphaFoldDB" id="A0A7J2S3F7"/>
<evidence type="ECO:0000259" key="2">
    <source>
        <dbReference type="Pfam" id="PF03787"/>
    </source>
</evidence>
<accession>A0A7J2S3F7</accession>
<proteinExistence type="predicted"/>
<organism evidence="3">
    <name type="scientific">Candidatus Syntropharchaeum butanivorans</name>
    <dbReference type="NCBI Taxonomy" id="1839936"/>
    <lineage>
        <taxon>Archaea</taxon>
        <taxon>Methanobacteriati</taxon>
        <taxon>Methanobacteriota</taxon>
        <taxon>Stenosarchaea group</taxon>
        <taxon>Methanomicrobia</taxon>
        <taxon>Methanosarcinales</taxon>
        <taxon>ANME-2 cluster</taxon>
        <taxon>Candidatus Syntropharchaeum</taxon>
    </lineage>
</organism>
<dbReference type="Pfam" id="PF03787">
    <property type="entry name" value="RAMPs"/>
    <property type="match status" value="1"/>
</dbReference>